<keyword evidence="3" id="KW-1185">Reference proteome</keyword>
<proteinExistence type="predicted"/>
<dbReference type="AlphaFoldDB" id="A0A7W5ESP2"/>
<keyword evidence="1" id="KW-0812">Transmembrane</keyword>
<protein>
    <submittedName>
        <fullName evidence="2">Putative membrane protein</fullName>
    </submittedName>
</protein>
<feature type="transmembrane region" description="Helical" evidence="1">
    <location>
        <begin position="98"/>
        <end position="117"/>
    </location>
</feature>
<gene>
    <name evidence="2" type="ORF">FHR97_001578</name>
</gene>
<keyword evidence="1" id="KW-1133">Transmembrane helix</keyword>
<keyword evidence="1" id="KW-0472">Membrane</keyword>
<dbReference type="RefSeq" id="WP_183383220.1">
    <property type="nucleotide sequence ID" value="NZ_JACHXR010000003.1"/>
</dbReference>
<accession>A0A7W5ESP2</accession>
<evidence type="ECO:0000313" key="3">
    <source>
        <dbReference type="Proteomes" id="UP000518892"/>
    </source>
</evidence>
<feature type="transmembrane region" description="Helical" evidence="1">
    <location>
        <begin position="24"/>
        <end position="47"/>
    </location>
</feature>
<name>A0A7W5ESP2_9GAMM</name>
<evidence type="ECO:0000313" key="2">
    <source>
        <dbReference type="EMBL" id="MBB3230729.1"/>
    </source>
</evidence>
<comment type="caution">
    <text evidence="2">The sequence shown here is derived from an EMBL/GenBank/DDBJ whole genome shotgun (WGS) entry which is preliminary data.</text>
</comment>
<reference evidence="2 3" key="1">
    <citation type="submission" date="2020-08" db="EMBL/GenBank/DDBJ databases">
        <title>Genomic Encyclopedia of Type Strains, Phase III (KMG-III): the genomes of soil and plant-associated and newly described type strains.</title>
        <authorList>
            <person name="Whitman W."/>
        </authorList>
    </citation>
    <scope>NUCLEOTIDE SEQUENCE [LARGE SCALE GENOMIC DNA]</scope>
    <source>
        <strain evidence="2 3">CECT 7744</strain>
    </source>
</reference>
<dbReference type="Proteomes" id="UP000518892">
    <property type="component" value="Unassembled WGS sequence"/>
</dbReference>
<sequence length="145" mass="15730">MSLTPSPHEPYGSLDKEPGRGTMLIVYGLFLGSVMAVITAPIGVAIAHWMRHRTSAWLESHRRFQVRTFWLGLVGGTLGLGIWQLLGWLQLPAATSWAFGYLFFIACLVWMVGRCGVGLHRLLANRPIANPASLAFGGVAVTLAG</sequence>
<dbReference type="EMBL" id="JACHXR010000003">
    <property type="protein sequence ID" value="MBB3230729.1"/>
    <property type="molecule type" value="Genomic_DNA"/>
</dbReference>
<evidence type="ECO:0000256" key="1">
    <source>
        <dbReference type="SAM" id="Phobius"/>
    </source>
</evidence>
<organism evidence="2 3">
    <name type="scientific">Halomonas stenophila</name>
    <dbReference type="NCBI Taxonomy" id="795312"/>
    <lineage>
        <taxon>Bacteria</taxon>
        <taxon>Pseudomonadati</taxon>
        <taxon>Pseudomonadota</taxon>
        <taxon>Gammaproteobacteria</taxon>
        <taxon>Oceanospirillales</taxon>
        <taxon>Halomonadaceae</taxon>
        <taxon>Halomonas</taxon>
    </lineage>
</organism>
<feature type="transmembrane region" description="Helical" evidence="1">
    <location>
        <begin position="68"/>
        <end position="86"/>
    </location>
</feature>